<dbReference type="Proteomes" id="UP000465866">
    <property type="component" value="Chromosome"/>
</dbReference>
<name>A0A7I7KU65_9MYCO</name>
<gene>
    <name evidence="1" type="ORF">MCOO_13390</name>
</gene>
<sequence>MGDLLAEVVAAHGGMDRWNSVTSVNVAASITGATWFVKGKGDELKDVRFQVDTTRELLTMDFVGQDKRSIFEPSRVAMQRADGMTVQSRADPERSFDGHVLATPWDDLHVAYFSGEALWTYLNTPFVFTWPGFVTDEISPIEVDGEPCRRLRVMFPDHIKSHTREQIFCFGPDGLLRRQDYTVDILGGAAGLNYASDYRDVDGIIIPTKRRVYGWEGDYQLVPEPLLIAIDMSQITLRRNNI</sequence>
<keyword evidence="2" id="KW-1185">Reference proteome</keyword>
<reference evidence="1 2" key="1">
    <citation type="journal article" date="2019" name="Emerg. Microbes Infect.">
        <title>Comprehensive subspecies identification of 175 nontuberculous mycobacteria species based on 7547 genomic profiles.</title>
        <authorList>
            <person name="Matsumoto Y."/>
            <person name="Kinjo T."/>
            <person name="Motooka D."/>
            <person name="Nabeya D."/>
            <person name="Jung N."/>
            <person name="Uechi K."/>
            <person name="Horii T."/>
            <person name="Iida T."/>
            <person name="Fujita J."/>
            <person name="Nakamura S."/>
        </authorList>
    </citation>
    <scope>NUCLEOTIDE SEQUENCE [LARGE SCALE GENOMIC DNA]</scope>
    <source>
        <strain evidence="1 2">JCM 12404</strain>
    </source>
</reference>
<protein>
    <submittedName>
        <fullName evidence="1">Uncharacterized protein</fullName>
    </submittedName>
</protein>
<dbReference type="KEGG" id="mcoo:MCOO_13390"/>
<dbReference type="EMBL" id="AP022569">
    <property type="protein sequence ID" value="BBX45324.1"/>
    <property type="molecule type" value="Genomic_DNA"/>
</dbReference>
<evidence type="ECO:0000313" key="1">
    <source>
        <dbReference type="EMBL" id="BBX45324.1"/>
    </source>
</evidence>
<evidence type="ECO:0000313" key="2">
    <source>
        <dbReference type="Proteomes" id="UP000465866"/>
    </source>
</evidence>
<dbReference type="AlphaFoldDB" id="A0A7I7KU65"/>
<proteinExistence type="predicted"/>
<organism evidence="1 2">
    <name type="scientific">Mycobacterium cookii</name>
    <dbReference type="NCBI Taxonomy" id="1775"/>
    <lineage>
        <taxon>Bacteria</taxon>
        <taxon>Bacillati</taxon>
        <taxon>Actinomycetota</taxon>
        <taxon>Actinomycetes</taxon>
        <taxon>Mycobacteriales</taxon>
        <taxon>Mycobacteriaceae</taxon>
        <taxon>Mycobacterium</taxon>
    </lineage>
</organism>
<dbReference type="RefSeq" id="WP_163775631.1">
    <property type="nucleotide sequence ID" value="NZ_AP022569.1"/>
</dbReference>
<accession>A0A7I7KU65</accession>